<accession>A0A240EH16</accession>
<dbReference type="RefSeq" id="WP_096993035.1">
    <property type="nucleotide sequence ID" value="NZ_JBHSII010000001.1"/>
</dbReference>
<sequence length="74" mass="8644">MPYTEPTLTQRAEILNAYGESERLVREAERKQITSVSNTTWWRLSRKGQVPVAKQVGTTKSWLLSDLLLWMQHQ</sequence>
<reference evidence="2" key="1">
    <citation type="submission" date="2016-06" db="EMBL/GenBank/DDBJ databases">
        <authorList>
            <person name="Rodrigo-Torres L."/>
            <person name="Arahal R.D."/>
            <person name="Lucena T."/>
        </authorList>
    </citation>
    <scope>NUCLEOTIDE SEQUENCE [LARGE SCALE GENOMIC DNA]</scope>
    <source>
        <strain evidence="2">CECT8203</strain>
    </source>
</reference>
<dbReference type="Proteomes" id="UP000219336">
    <property type="component" value="Unassembled WGS sequence"/>
</dbReference>
<protein>
    <recommendedName>
        <fullName evidence="3">Prophage CP4-57 regulatory protein (AlpA)</fullName>
    </recommendedName>
</protein>
<gene>
    <name evidence="1" type="ORF">VTH8203_01416</name>
</gene>
<dbReference type="EMBL" id="OANU01000014">
    <property type="protein sequence ID" value="SNX47801.1"/>
    <property type="molecule type" value="Genomic_DNA"/>
</dbReference>
<evidence type="ECO:0000313" key="1">
    <source>
        <dbReference type="EMBL" id="SNX47801.1"/>
    </source>
</evidence>
<evidence type="ECO:0000313" key="2">
    <source>
        <dbReference type="Proteomes" id="UP000219336"/>
    </source>
</evidence>
<evidence type="ECO:0008006" key="3">
    <source>
        <dbReference type="Google" id="ProtNLM"/>
    </source>
</evidence>
<dbReference type="OrthoDB" id="5986966at2"/>
<organism evidence="1 2">
    <name type="scientific">Vibrio thalassae</name>
    <dbReference type="NCBI Taxonomy" id="1243014"/>
    <lineage>
        <taxon>Bacteria</taxon>
        <taxon>Pseudomonadati</taxon>
        <taxon>Pseudomonadota</taxon>
        <taxon>Gammaproteobacteria</taxon>
        <taxon>Vibrionales</taxon>
        <taxon>Vibrionaceae</taxon>
        <taxon>Vibrio</taxon>
    </lineage>
</organism>
<keyword evidence="2" id="KW-1185">Reference proteome</keyword>
<dbReference type="AlphaFoldDB" id="A0A240EH16"/>
<proteinExistence type="predicted"/>
<name>A0A240EH16_9VIBR</name>